<dbReference type="KEGG" id="mbry:B1812_08240"/>
<dbReference type="STRING" id="655015.B1812_08240"/>
<dbReference type="OrthoDB" id="9809969at2"/>
<evidence type="ECO:0000313" key="4">
    <source>
        <dbReference type="Proteomes" id="UP000193978"/>
    </source>
</evidence>
<accession>A0A1W6N0T7</accession>
<feature type="domain" description="MobA/VirD2-like nuclease" evidence="2">
    <location>
        <begin position="172"/>
        <end position="236"/>
    </location>
</feature>
<sequence length="700" mass="77623">MAGDDTEDFRIRPERSCRGGIRSDARPQSFVKRVEAAVRKAAGNPSRIGGSTGRKKSGRFNARGRGAKVAASLSAESGGWRRDSAGRFRARRVVVKARVVKLNLQGRGGGHGPKLRGVASRAADAHLRYLERDGVTRQGEKGRAYSAIENEADGRAFLERGRGDRHQFRFIVAPEDAVEMADLRRFARDLMRQMEKDLDTRLDWIAVDHHNTGHPHSHIIVRGETDDGKVLNIAGDYIAHGVRHRASELVTLELGHQSEIEVARKLANEVDAERLTRLDRMLIAEQRDQGLVDLRPGEGAAYPIHENRHLLISRAKRLERYGLADETEPGRWVFAERAEATLKALGERGDIIKTVHRALAERGLAEARDPNSYFLHEDRCGEPIIGRVLGKGLAGDEMGERVHLIVDGVDGRVHYVEFADSSRVEDIRRDMIVETKPVIAQPRAADRNIGIVAQGDGGIYRPSSHLAQIRGRFERQGKDPEAFVRFHVRRLEALRRAGHVERLDADKWRVPGEITERGMSYDLNRGGDELAVRVLSTLDLEAQIGSDGATWLDRELTAPAQTPIAQANFGRDVTAAMERRKQTLIEKGYADRSADGRFRAGDDMLARLERAEVSRVGRAMAAERGLAFKEVKPGDYISGKLVGSTPLASGRFAMIDDGLGFSLVPWQPVLDTRLDQHITGVMRGGGGIDWNFGRKRGLGL</sequence>
<organism evidence="3 4">
    <name type="scientific">Methylocystis bryophila</name>
    <dbReference type="NCBI Taxonomy" id="655015"/>
    <lineage>
        <taxon>Bacteria</taxon>
        <taxon>Pseudomonadati</taxon>
        <taxon>Pseudomonadota</taxon>
        <taxon>Alphaproteobacteria</taxon>
        <taxon>Hyphomicrobiales</taxon>
        <taxon>Methylocystaceae</taxon>
        <taxon>Methylocystis</taxon>
    </lineage>
</organism>
<reference evidence="3 4" key="1">
    <citation type="submission" date="2017-02" db="EMBL/GenBank/DDBJ databases">
        <authorList>
            <person name="Peterson S.W."/>
        </authorList>
    </citation>
    <scope>NUCLEOTIDE SEQUENCE [LARGE SCALE GENOMIC DNA]</scope>
    <source>
        <strain evidence="3 4">S285</strain>
    </source>
</reference>
<dbReference type="Pfam" id="PF11843">
    <property type="entry name" value="DUF3363"/>
    <property type="match status" value="1"/>
</dbReference>
<dbReference type="InterPro" id="IPR021795">
    <property type="entry name" value="DUF3363"/>
</dbReference>
<dbReference type="InterPro" id="IPR005094">
    <property type="entry name" value="Endonuclease_MobA/VirD2"/>
</dbReference>
<proteinExistence type="predicted"/>
<feature type="compositionally biased region" description="Basic and acidic residues" evidence="1">
    <location>
        <begin position="8"/>
        <end position="25"/>
    </location>
</feature>
<evidence type="ECO:0000313" key="3">
    <source>
        <dbReference type="EMBL" id="ARN83494.1"/>
    </source>
</evidence>
<dbReference type="Pfam" id="PF03432">
    <property type="entry name" value="Relaxase"/>
    <property type="match status" value="1"/>
</dbReference>
<feature type="region of interest" description="Disordered" evidence="1">
    <location>
        <begin position="1"/>
        <end position="28"/>
    </location>
</feature>
<protein>
    <recommendedName>
        <fullName evidence="2">MobA/VirD2-like nuclease domain-containing protein</fullName>
    </recommendedName>
</protein>
<dbReference type="AlphaFoldDB" id="A0A1W6N0T7"/>
<feature type="region of interest" description="Disordered" evidence="1">
    <location>
        <begin position="41"/>
        <end position="65"/>
    </location>
</feature>
<dbReference type="EMBL" id="CP019948">
    <property type="protein sequence ID" value="ARN83494.1"/>
    <property type="molecule type" value="Genomic_DNA"/>
</dbReference>
<gene>
    <name evidence="3" type="ORF">B1812_08240</name>
</gene>
<evidence type="ECO:0000259" key="2">
    <source>
        <dbReference type="Pfam" id="PF03432"/>
    </source>
</evidence>
<keyword evidence="4" id="KW-1185">Reference proteome</keyword>
<name>A0A1W6N0T7_9HYPH</name>
<evidence type="ECO:0000256" key="1">
    <source>
        <dbReference type="SAM" id="MobiDB-lite"/>
    </source>
</evidence>
<dbReference type="Proteomes" id="UP000193978">
    <property type="component" value="Chromosome"/>
</dbReference>